<feature type="domain" description="Phosphotyrosine protein phosphatase I" evidence="1">
    <location>
        <begin position="3"/>
        <end position="146"/>
    </location>
</feature>
<dbReference type="Pfam" id="PF01451">
    <property type="entry name" value="LMWPc"/>
    <property type="match status" value="1"/>
</dbReference>
<dbReference type="SMART" id="SM00226">
    <property type="entry name" value="LMWPc"/>
    <property type="match status" value="1"/>
</dbReference>
<evidence type="ECO:0000259" key="1">
    <source>
        <dbReference type="SMART" id="SM00226"/>
    </source>
</evidence>
<dbReference type="InterPro" id="IPR023485">
    <property type="entry name" value="Ptyr_pPase"/>
</dbReference>
<proteinExistence type="predicted"/>
<reference evidence="3" key="1">
    <citation type="journal article" date="2019" name="Int. J. Syst. Evol. Microbiol.">
        <title>The Global Catalogue of Microorganisms (GCM) 10K type strain sequencing project: providing services to taxonomists for standard genome sequencing and annotation.</title>
        <authorList>
            <consortium name="The Broad Institute Genomics Platform"/>
            <consortium name="The Broad Institute Genome Sequencing Center for Infectious Disease"/>
            <person name="Wu L."/>
            <person name="Ma J."/>
        </authorList>
    </citation>
    <scope>NUCLEOTIDE SEQUENCE [LARGE SCALE GENOMIC DNA]</scope>
    <source>
        <strain evidence="3">JCM 17458</strain>
    </source>
</reference>
<evidence type="ECO:0000313" key="3">
    <source>
        <dbReference type="Proteomes" id="UP001501586"/>
    </source>
</evidence>
<dbReference type="Gene3D" id="3.40.50.2300">
    <property type="match status" value="1"/>
</dbReference>
<comment type="caution">
    <text evidence="2">The sequence shown here is derived from an EMBL/GenBank/DDBJ whole genome shotgun (WGS) entry which is preliminary data.</text>
</comment>
<sequence>MQSAGTHALVGEPVTPQTAVIAEQLGVEIGSFRARQLETAQIRQADLVLALDRTHRAAVVELVPQAVRKTFTLRELARFLPLVTPEREARPDQRWRSAVALAQRQRRPPTDDPGSVDVVDPFRQSDEVYRQMVGQLVPAVDALLVWEARAGRPQR</sequence>
<dbReference type="EMBL" id="BAABAZ010000006">
    <property type="protein sequence ID" value="GAA4284571.1"/>
    <property type="molecule type" value="Genomic_DNA"/>
</dbReference>
<dbReference type="InterPro" id="IPR036196">
    <property type="entry name" value="Ptyr_pPase_sf"/>
</dbReference>
<protein>
    <submittedName>
        <fullName evidence="2">Low molecular weight phosphatase family protein</fullName>
    </submittedName>
</protein>
<name>A0ABP8EKQ9_9MICO</name>
<dbReference type="Proteomes" id="UP001501586">
    <property type="component" value="Unassembled WGS sequence"/>
</dbReference>
<dbReference type="SUPFAM" id="SSF52788">
    <property type="entry name" value="Phosphotyrosine protein phosphatases I"/>
    <property type="match status" value="1"/>
</dbReference>
<gene>
    <name evidence="2" type="ORF">GCM10022261_21020</name>
</gene>
<organism evidence="2 3">
    <name type="scientific">Brevibacterium daeguense</name>
    <dbReference type="NCBI Taxonomy" id="909936"/>
    <lineage>
        <taxon>Bacteria</taxon>
        <taxon>Bacillati</taxon>
        <taxon>Actinomycetota</taxon>
        <taxon>Actinomycetes</taxon>
        <taxon>Micrococcales</taxon>
        <taxon>Brevibacteriaceae</taxon>
        <taxon>Brevibacterium</taxon>
    </lineage>
</organism>
<keyword evidence="3" id="KW-1185">Reference proteome</keyword>
<evidence type="ECO:0000313" key="2">
    <source>
        <dbReference type="EMBL" id="GAA4284571.1"/>
    </source>
</evidence>
<accession>A0ABP8EKQ9</accession>